<evidence type="ECO:0000313" key="2">
    <source>
        <dbReference type="EMBL" id="CAH3164806.1"/>
    </source>
</evidence>
<organism evidence="2 3">
    <name type="scientific">Porites lobata</name>
    <dbReference type="NCBI Taxonomy" id="104759"/>
    <lineage>
        <taxon>Eukaryota</taxon>
        <taxon>Metazoa</taxon>
        <taxon>Cnidaria</taxon>
        <taxon>Anthozoa</taxon>
        <taxon>Hexacorallia</taxon>
        <taxon>Scleractinia</taxon>
        <taxon>Fungiina</taxon>
        <taxon>Poritidae</taxon>
        <taxon>Porites</taxon>
    </lineage>
</organism>
<evidence type="ECO:0000256" key="1">
    <source>
        <dbReference type="SAM" id="MobiDB-lite"/>
    </source>
</evidence>
<protein>
    <recommendedName>
        <fullName evidence="4">Apple domain-containing protein</fullName>
    </recommendedName>
</protein>
<feature type="compositionally biased region" description="Polar residues" evidence="1">
    <location>
        <begin position="14"/>
        <end position="27"/>
    </location>
</feature>
<sequence>MLLVGLQCFSVSSSSIPQKQPTQGPQIPTSFTPPPPTSNSLDLCDSSQPPKPLSNTFNETLIGQVISTEKVFSDIQCIDFCLRSLSCKAYNMESRGSTIYCITLATIERRQEKYGSSCRVFDREKIEKFQSRVSLSCEQSPSLFSDYVVFCVFVLTGHIVLEELLKDIET</sequence>
<dbReference type="Proteomes" id="UP001159405">
    <property type="component" value="Unassembled WGS sequence"/>
</dbReference>
<comment type="caution">
    <text evidence="2">The sequence shown here is derived from an EMBL/GenBank/DDBJ whole genome shotgun (WGS) entry which is preliminary data.</text>
</comment>
<evidence type="ECO:0000313" key="3">
    <source>
        <dbReference type="Proteomes" id="UP001159405"/>
    </source>
</evidence>
<proteinExistence type="predicted"/>
<dbReference type="EMBL" id="CALNXK010000130">
    <property type="protein sequence ID" value="CAH3164806.1"/>
    <property type="molecule type" value="Genomic_DNA"/>
</dbReference>
<keyword evidence="3" id="KW-1185">Reference proteome</keyword>
<name>A0ABN8QMH4_9CNID</name>
<feature type="region of interest" description="Disordered" evidence="1">
    <location>
        <begin position="14"/>
        <end position="45"/>
    </location>
</feature>
<gene>
    <name evidence="2" type="ORF">PLOB_00006878</name>
</gene>
<accession>A0ABN8QMH4</accession>
<evidence type="ECO:0008006" key="4">
    <source>
        <dbReference type="Google" id="ProtNLM"/>
    </source>
</evidence>
<reference evidence="2 3" key="1">
    <citation type="submission" date="2022-05" db="EMBL/GenBank/DDBJ databases">
        <authorList>
            <consortium name="Genoscope - CEA"/>
            <person name="William W."/>
        </authorList>
    </citation>
    <scope>NUCLEOTIDE SEQUENCE [LARGE SCALE GENOMIC DNA]</scope>
</reference>